<keyword evidence="2 3" id="KW-0378">Hydrolase</keyword>
<accession>A0A316GFG4</accession>
<dbReference type="Gene3D" id="3.10.129.10">
    <property type="entry name" value="Hotdog Thioesterase"/>
    <property type="match status" value="1"/>
</dbReference>
<evidence type="ECO:0000256" key="2">
    <source>
        <dbReference type="ARBA" id="ARBA00022801"/>
    </source>
</evidence>
<dbReference type="InterPro" id="IPR033120">
    <property type="entry name" value="HOTDOG_ACOT"/>
</dbReference>
<dbReference type="PANTHER" id="PTHR11049">
    <property type="entry name" value="ACYL COENZYME A THIOESTER HYDROLASE"/>
    <property type="match status" value="1"/>
</dbReference>
<dbReference type="PROSITE" id="PS51770">
    <property type="entry name" value="HOTDOG_ACOT"/>
    <property type="match status" value="1"/>
</dbReference>
<dbReference type="Proteomes" id="UP000245708">
    <property type="component" value="Unassembled WGS sequence"/>
</dbReference>
<dbReference type="Pfam" id="PF03061">
    <property type="entry name" value="4HBT"/>
    <property type="match status" value="1"/>
</dbReference>
<keyword evidence="7" id="KW-1185">Reference proteome</keyword>
<dbReference type="InterPro" id="IPR029069">
    <property type="entry name" value="HotDog_dom_sf"/>
</dbReference>
<dbReference type="GO" id="GO:0009062">
    <property type="term" value="P:fatty acid catabolic process"/>
    <property type="evidence" value="ECO:0007669"/>
    <property type="project" value="TreeGrafter"/>
</dbReference>
<organism evidence="6 7">
    <name type="scientific">Roseicyclus mahoneyensis</name>
    <dbReference type="NCBI Taxonomy" id="164332"/>
    <lineage>
        <taxon>Bacteria</taxon>
        <taxon>Pseudomonadati</taxon>
        <taxon>Pseudomonadota</taxon>
        <taxon>Alphaproteobacteria</taxon>
        <taxon>Rhodobacterales</taxon>
        <taxon>Roseobacteraceae</taxon>
        <taxon>Roseicyclus</taxon>
    </lineage>
</organism>
<dbReference type="CDD" id="cd03442">
    <property type="entry name" value="BFIT_BACH"/>
    <property type="match status" value="1"/>
</dbReference>
<gene>
    <name evidence="6" type="ORF">C7455_108190</name>
</gene>
<name>A0A316GFG4_9RHOB</name>
<dbReference type="SUPFAM" id="SSF54637">
    <property type="entry name" value="Thioesterase/thiol ester dehydrase-isomerase"/>
    <property type="match status" value="1"/>
</dbReference>
<feature type="region of interest" description="Disordered" evidence="4">
    <location>
        <begin position="1"/>
        <end position="29"/>
    </location>
</feature>
<dbReference type="GO" id="GO:0006637">
    <property type="term" value="P:acyl-CoA metabolic process"/>
    <property type="evidence" value="ECO:0007669"/>
    <property type="project" value="TreeGrafter"/>
</dbReference>
<evidence type="ECO:0000313" key="7">
    <source>
        <dbReference type="Proteomes" id="UP000245708"/>
    </source>
</evidence>
<evidence type="ECO:0000313" key="6">
    <source>
        <dbReference type="EMBL" id="PWK59422.1"/>
    </source>
</evidence>
<dbReference type="InterPro" id="IPR040170">
    <property type="entry name" value="Cytosol_ACT"/>
</dbReference>
<dbReference type="InterPro" id="IPR006683">
    <property type="entry name" value="Thioestr_dom"/>
</dbReference>
<dbReference type="AlphaFoldDB" id="A0A316GFG4"/>
<evidence type="ECO:0000256" key="3">
    <source>
        <dbReference type="PROSITE-ProRule" id="PRU01106"/>
    </source>
</evidence>
<reference evidence="6 7" key="1">
    <citation type="submission" date="2018-05" db="EMBL/GenBank/DDBJ databases">
        <title>Genomic Encyclopedia of Type Strains, Phase IV (KMG-IV): sequencing the most valuable type-strain genomes for metagenomic binning, comparative biology and taxonomic classification.</title>
        <authorList>
            <person name="Goeker M."/>
        </authorList>
    </citation>
    <scope>NUCLEOTIDE SEQUENCE [LARGE SCALE GENOMIC DNA]</scope>
    <source>
        <strain evidence="6 7">DSM 16097</strain>
    </source>
</reference>
<protein>
    <submittedName>
        <fullName evidence="6">Acyl-CoA thioesterase YciA</fullName>
    </submittedName>
</protein>
<evidence type="ECO:0000256" key="4">
    <source>
        <dbReference type="SAM" id="MobiDB-lite"/>
    </source>
</evidence>
<dbReference type="PANTHER" id="PTHR11049:SF5">
    <property type="entry name" value="ACYL-COA THIOESTER HYDROLASE YCIA"/>
    <property type="match status" value="1"/>
</dbReference>
<feature type="domain" description="HotDog ACOT-type" evidence="5">
    <location>
        <begin position="17"/>
        <end position="129"/>
    </location>
</feature>
<proteinExistence type="inferred from homology"/>
<comment type="caution">
    <text evidence="6">The sequence shown here is derived from an EMBL/GenBank/DDBJ whole genome shotgun (WGS) entry which is preliminary data.</text>
</comment>
<feature type="compositionally biased region" description="Polar residues" evidence="4">
    <location>
        <begin position="17"/>
        <end position="29"/>
    </location>
</feature>
<comment type="similarity">
    <text evidence="1">Belongs to the acyl coenzyme A hydrolase family.</text>
</comment>
<dbReference type="GO" id="GO:0005829">
    <property type="term" value="C:cytosol"/>
    <property type="evidence" value="ECO:0007669"/>
    <property type="project" value="TreeGrafter"/>
</dbReference>
<evidence type="ECO:0000259" key="5">
    <source>
        <dbReference type="PROSITE" id="PS51770"/>
    </source>
</evidence>
<dbReference type="EMBL" id="QGGW01000008">
    <property type="protein sequence ID" value="PWK59422.1"/>
    <property type="molecule type" value="Genomic_DNA"/>
</dbReference>
<sequence length="140" mass="14779">MSDPGSVEAASAAGRTPQGTLTLQTVPMPADTNSGGDVFGGWVVSQMDIAAGTTAMDRAQGRCATVAIEALRFHAPVLVGDLFSVYSQITRTGRTSITMHIEAWVRRQRTGERMLVTEGDFTFVAISGSGVTRPLPPDLP</sequence>
<evidence type="ECO:0000256" key="1">
    <source>
        <dbReference type="ARBA" id="ARBA00010458"/>
    </source>
</evidence>
<dbReference type="GO" id="GO:0052816">
    <property type="term" value="F:long-chain fatty acyl-CoA hydrolase activity"/>
    <property type="evidence" value="ECO:0007669"/>
    <property type="project" value="TreeGrafter"/>
</dbReference>